<dbReference type="Gene3D" id="1.10.4030.10">
    <property type="entry name" value="Porin chaperone SurA, peptide-binding domain"/>
    <property type="match status" value="1"/>
</dbReference>
<dbReference type="Pfam" id="PF13624">
    <property type="entry name" value="SurA_N_3"/>
    <property type="match status" value="1"/>
</dbReference>
<dbReference type="PROSITE" id="PS50198">
    <property type="entry name" value="PPIC_PPIASE_2"/>
    <property type="match status" value="1"/>
</dbReference>
<dbReference type="SUPFAM" id="SSF109998">
    <property type="entry name" value="Triger factor/SurA peptide-binding domain-like"/>
    <property type="match status" value="1"/>
</dbReference>
<dbReference type="InterPro" id="IPR027304">
    <property type="entry name" value="Trigger_fact/SurA_dom_sf"/>
</dbReference>
<name>A0ABN1U0F6_9ACTN</name>
<proteinExistence type="predicted"/>
<feature type="domain" description="PpiC" evidence="9">
    <location>
        <begin position="185"/>
        <end position="275"/>
    </location>
</feature>
<dbReference type="InterPro" id="IPR023058">
    <property type="entry name" value="PPIase_PpiC_CS"/>
</dbReference>
<keyword evidence="5 6" id="KW-0413">Isomerase</keyword>
<evidence type="ECO:0000256" key="3">
    <source>
        <dbReference type="ARBA" id="ARBA00022729"/>
    </source>
</evidence>
<organism evidence="10 11">
    <name type="scientific">Nocardioides dubius</name>
    <dbReference type="NCBI Taxonomy" id="317019"/>
    <lineage>
        <taxon>Bacteria</taxon>
        <taxon>Bacillati</taxon>
        <taxon>Actinomycetota</taxon>
        <taxon>Actinomycetes</taxon>
        <taxon>Propionibacteriales</taxon>
        <taxon>Nocardioidaceae</taxon>
        <taxon>Nocardioides</taxon>
    </lineage>
</organism>
<reference evidence="10 11" key="1">
    <citation type="journal article" date="2019" name="Int. J. Syst. Evol. Microbiol.">
        <title>The Global Catalogue of Microorganisms (GCM) 10K type strain sequencing project: providing services to taxonomists for standard genome sequencing and annotation.</title>
        <authorList>
            <consortium name="The Broad Institute Genomics Platform"/>
            <consortium name="The Broad Institute Genome Sequencing Center for Infectious Disease"/>
            <person name="Wu L."/>
            <person name="Ma J."/>
        </authorList>
    </citation>
    <scope>NUCLEOTIDE SEQUENCE [LARGE SCALE GENOMIC DNA]</scope>
    <source>
        <strain evidence="10 11">JCM 13008</strain>
    </source>
</reference>
<evidence type="ECO:0000259" key="9">
    <source>
        <dbReference type="PROSITE" id="PS50198"/>
    </source>
</evidence>
<keyword evidence="8" id="KW-0472">Membrane</keyword>
<dbReference type="Pfam" id="PF13145">
    <property type="entry name" value="Rotamase_2"/>
    <property type="match status" value="1"/>
</dbReference>
<dbReference type="SUPFAM" id="SSF54534">
    <property type="entry name" value="FKBP-like"/>
    <property type="match status" value="1"/>
</dbReference>
<feature type="compositionally biased region" description="Basic and acidic residues" evidence="7">
    <location>
        <begin position="318"/>
        <end position="327"/>
    </location>
</feature>
<evidence type="ECO:0000256" key="5">
    <source>
        <dbReference type="ARBA" id="ARBA00023235"/>
    </source>
</evidence>
<dbReference type="InterPro" id="IPR000297">
    <property type="entry name" value="PPIase_PpiC"/>
</dbReference>
<feature type="region of interest" description="Disordered" evidence="7">
    <location>
        <begin position="318"/>
        <end position="338"/>
    </location>
</feature>
<dbReference type="InterPro" id="IPR046357">
    <property type="entry name" value="PPIase_dom_sf"/>
</dbReference>
<evidence type="ECO:0000256" key="8">
    <source>
        <dbReference type="SAM" id="Phobius"/>
    </source>
</evidence>
<dbReference type="PANTHER" id="PTHR47245">
    <property type="entry name" value="PEPTIDYLPROLYL ISOMERASE"/>
    <property type="match status" value="1"/>
</dbReference>
<keyword evidence="3" id="KW-0732">Signal</keyword>
<dbReference type="PROSITE" id="PS01096">
    <property type="entry name" value="PPIC_PPIASE_1"/>
    <property type="match status" value="1"/>
</dbReference>
<accession>A0ABN1U0F6</accession>
<keyword evidence="11" id="KW-1185">Reference proteome</keyword>
<evidence type="ECO:0000256" key="2">
    <source>
        <dbReference type="ARBA" id="ARBA00013194"/>
    </source>
</evidence>
<comment type="catalytic activity">
    <reaction evidence="1">
        <text>[protein]-peptidylproline (omega=180) = [protein]-peptidylproline (omega=0)</text>
        <dbReference type="Rhea" id="RHEA:16237"/>
        <dbReference type="Rhea" id="RHEA-COMP:10747"/>
        <dbReference type="Rhea" id="RHEA-COMP:10748"/>
        <dbReference type="ChEBI" id="CHEBI:83833"/>
        <dbReference type="ChEBI" id="CHEBI:83834"/>
        <dbReference type="EC" id="5.2.1.8"/>
    </reaction>
</comment>
<sequence length="338" mass="36298">MNATKGRFGAGTIGLVIALLAVVGGAVWWFGVREAPLDDDVVLQYGDDVVQVDEFQQRSAALIAIHGLQVPTDAGALEVFQRQMAKSIAVTEILDATASERGIEVADAEVEKTLADLITTLGSTPEKFTEYLAATGTTEEQVLTELRRQMAAQKLYAEVTASAEPVAESQLKTAYESAAGHLGTPETRVVRSIVVKDKAAARAVLTRLQGGASFAALAEEVSIDKATADEGGLLGEFAEEDLEDAYAELAFSAKAGELFGPVKTWSGWHVGRVDEIKPAKTPTFDEAKGDLREKVEQQRAVEVWESWLGKQLKDADLRYGDDYRPADPDDPTGVTPTT</sequence>
<keyword evidence="8" id="KW-1133">Transmembrane helix</keyword>
<dbReference type="RefSeq" id="WP_343996239.1">
    <property type="nucleotide sequence ID" value="NZ_BAAALG010000013.1"/>
</dbReference>
<comment type="caution">
    <text evidence="10">The sequence shown here is derived from an EMBL/GenBank/DDBJ whole genome shotgun (WGS) entry which is preliminary data.</text>
</comment>
<keyword evidence="8" id="KW-0812">Transmembrane</keyword>
<evidence type="ECO:0000256" key="1">
    <source>
        <dbReference type="ARBA" id="ARBA00000971"/>
    </source>
</evidence>
<gene>
    <name evidence="10" type="ORF">GCM10009668_35820</name>
</gene>
<dbReference type="EC" id="5.2.1.8" evidence="2"/>
<dbReference type="Proteomes" id="UP001501581">
    <property type="component" value="Unassembled WGS sequence"/>
</dbReference>
<protein>
    <recommendedName>
        <fullName evidence="2">peptidylprolyl isomerase</fullName>
        <ecNumber evidence="2">5.2.1.8</ecNumber>
    </recommendedName>
</protein>
<dbReference type="EMBL" id="BAAALG010000013">
    <property type="protein sequence ID" value="GAA1111459.1"/>
    <property type="molecule type" value="Genomic_DNA"/>
</dbReference>
<evidence type="ECO:0000313" key="10">
    <source>
        <dbReference type="EMBL" id="GAA1111459.1"/>
    </source>
</evidence>
<dbReference type="Gene3D" id="3.10.50.40">
    <property type="match status" value="1"/>
</dbReference>
<evidence type="ECO:0000256" key="6">
    <source>
        <dbReference type="PROSITE-ProRule" id="PRU00278"/>
    </source>
</evidence>
<dbReference type="PANTHER" id="PTHR47245:SF1">
    <property type="entry name" value="FOLDASE PROTEIN PRSA"/>
    <property type="match status" value="1"/>
</dbReference>
<keyword evidence="4 6" id="KW-0697">Rotamase</keyword>
<dbReference type="InterPro" id="IPR050245">
    <property type="entry name" value="PrsA_foldase"/>
</dbReference>
<feature type="transmembrane region" description="Helical" evidence="8">
    <location>
        <begin position="12"/>
        <end position="31"/>
    </location>
</feature>
<evidence type="ECO:0000256" key="7">
    <source>
        <dbReference type="SAM" id="MobiDB-lite"/>
    </source>
</evidence>
<evidence type="ECO:0000313" key="11">
    <source>
        <dbReference type="Proteomes" id="UP001501581"/>
    </source>
</evidence>
<evidence type="ECO:0000256" key="4">
    <source>
        <dbReference type="ARBA" id="ARBA00023110"/>
    </source>
</evidence>